<dbReference type="Proteomes" id="UP000637239">
    <property type="component" value="Chromosome 3"/>
</dbReference>
<dbReference type="EMBL" id="AP024418">
    <property type="protein sequence ID" value="BCR87176.1"/>
    <property type="molecule type" value="Genomic_DNA"/>
</dbReference>
<feature type="region of interest" description="Disordered" evidence="1">
    <location>
        <begin position="132"/>
        <end position="177"/>
    </location>
</feature>
<evidence type="ECO:0000313" key="4">
    <source>
        <dbReference type="Proteomes" id="UP000637239"/>
    </source>
</evidence>
<protein>
    <recommendedName>
        <fullName evidence="5">Chitin-binding type-2 domain-containing protein</fullName>
    </recommendedName>
</protein>
<feature type="compositionally biased region" description="Basic and acidic residues" evidence="1">
    <location>
        <begin position="140"/>
        <end position="158"/>
    </location>
</feature>
<accession>A0A7R7VM80</accession>
<evidence type="ECO:0008006" key="5">
    <source>
        <dbReference type="Google" id="ProtNLM"/>
    </source>
</evidence>
<dbReference type="GeneID" id="66981535"/>
<dbReference type="AlphaFoldDB" id="A0A7R7VM80"/>
<keyword evidence="4" id="KW-1185">Reference proteome</keyword>
<evidence type="ECO:0000256" key="2">
    <source>
        <dbReference type="SAM" id="SignalP"/>
    </source>
</evidence>
<feature type="chain" id="PRO_5030874002" description="Chitin-binding type-2 domain-containing protein" evidence="2">
    <location>
        <begin position="18"/>
        <end position="177"/>
    </location>
</feature>
<dbReference type="RefSeq" id="XP_043135698.1">
    <property type="nucleotide sequence ID" value="XM_043277862.1"/>
</dbReference>
<organism evidence="3 4">
    <name type="scientific">Aspergillus chevalieri</name>
    <name type="common">Eurotium chevalieri</name>
    <dbReference type="NCBI Taxonomy" id="182096"/>
    <lineage>
        <taxon>Eukaryota</taxon>
        <taxon>Fungi</taxon>
        <taxon>Dikarya</taxon>
        <taxon>Ascomycota</taxon>
        <taxon>Pezizomycotina</taxon>
        <taxon>Eurotiomycetes</taxon>
        <taxon>Eurotiomycetidae</taxon>
        <taxon>Eurotiales</taxon>
        <taxon>Aspergillaceae</taxon>
        <taxon>Aspergillus</taxon>
        <taxon>Aspergillus subgen. Aspergillus</taxon>
    </lineage>
</organism>
<name>A0A7R7VM80_ASPCH</name>
<proteinExistence type="predicted"/>
<reference evidence="3" key="2">
    <citation type="submission" date="2021-02" db="EMBL/GenBank/DDBJ databases">
        <title>Aspergillus chevalieri M1 genome sequence.</title>
        <authorList>
            <person name="Kadooka C."/>
            <person name="Mori K."/>
            <person name="Futagami T."/>
        </authorList>
    </citation>
    <scope>NUCLEOTIDE SEQUENCE</scope>
    <source>
        <strain evidence="3">M1</strain>
    </source>
</reference>
<keyword evidence="2" id="KW-0732">Signal</keyword>
<evidence type="ECO:0000256" key="1">
    <source>
        <dbReference type="SAM" id="MobiDB-lite"/>
    </source>
</evidence>
<feature type="signal peptide" evidence="2">
    <location>
        <begin position="1"/>
        <end position="17"/>
    </location>
</feature>
<reference evidence="3" key="1">
    <citation type="submission" date="2021-01" db="EMBL/GenBank/DDBJ databases">
        <authorList>
            <consortium name="Aspergillus chevalieri M1 genome sequencing consortium"/>
            <person name="Kazuki M."/>
            <person name="Futagami T."/>
        </authorList>
    </citation>
    <scope>NUCLEOTIDE SEQUENCE</scope>
    <source>
        <strain evidence="3">M1</strain>
    </source>
</reference>
<gene>
    <name evidence="3" type="ORF">ACHE_31163A</name>
</gene>
<evidence type="ECO:0000313" key="3">
    <source>
        <dbReference type="EMBL" id="BCR87176.1"/>
    </source>
</evidence>
<dbReference type="KEGG" id="ache:ACHE_31163A"/>
<sequence length="177" mass="19374">MQPSMLLVLLGTHFTVGQQQVFKGLASGVDAHDLDDTKLYHSGLYNGGFQGYDHAPAATAQESQTCPVGHYFNGERCVRNQQGHPCIPGWVYDPLAGECQHQGGTPPPPPPSNCESEKQKCEANLSQCRNENGLLSNQKQETEQKLTTCERERDECRKQPPLPSNPGKYVPDPSGKA</sequence>